<evidence type="ECO:0000256" key="1">
    <source>
        <dbReference type="ARBA" id="ARBA00000718"/>
    </source>
</evidence>
<keyword evidence="8" id="KW-1133">Transmembrane helix</keyword>
<dbReference type="GO" id="GO:0004590">
    <property type="term" value="F:orotidine-5'-phosphate decarboxylase activity"/>
    <property type="evidence" value="ECO:0007669"/>
    <property type="project" value="InterPro"/>
</dbReference>
<dbReference type="Pfam" id="PF00215">
    <property type="entry name" value="OMPdecase"/>
    <property type="match status" value="1"/>
</dbReference>
<evidence type="ECO:0000256" key="5">
    <source>
        <dbReference type="ARBA" id="ARBA00023239"/>
    </source>
</evidence>
<dbReference type="EC" id="4.1.2.43" evidence="4"/>
<proteinExistence type="inferred from homology"/>
<dbReference type="Gene3D" id="3.20.20.70">
    <property type="entry name" value="Aldolase class I"/>
    <property type="match status" value="1"/>
</dbReference>
<dbReference type="STRING" id="666681.M301_0304"/>
<dbReference type="SUPFAM" id="SSF51366">
    <property type="entry name" value="Ribulose-phoshate binding barrel"/>
    <property type="match status" value="1"/>
</dbReference>
<dbReference type="GO" id="GO:0019854">
    <property type="term" value="P:L-ascorbic acid catabolic process"/>
    <property type="evidence" value="ECO:0007669"/>
    <property type="project" value="TreeGrafter"/>
</dbReference>
<dbReference type="KEGG" id="meh:M301_0304"/>
<dbReference type="RefSeq" id="WP_013147008.1">
    <property type="nucleotide sequence ID" value="NC_014207.1"/>
</dbReference>
<dbReference type="InterPro" id="IPR013785">
    <property type="entry name" value="Aldolase_TIM"/>
</dbReference>
<dbReference type="GO" id="GO:0043801">
    <property type="term" value="F:hexulose-6-phosphate synthase activity"/>
    <property type="evidence" value="ECO:0007669"/>
    <property type="project" value="UniProtKB-EC"/>
</dbReference>
<evidence type="ECO:0000313" key="11">
    <source>
        <dbReference type="Proteomes" id="UP000000383"/>
    </source>
</evidence>
<comment type="similarity">
    <text evidence="3">Belongs to the HPS/KGPDC family. HPS subfamily.</text>
</comment>
<evidence type="ECO:0000259" key="9">
    <source>
        <dbReference type="SMART" id="SM00934"/>
    </source>
</evidence>
<dbReference type="EMBL" id="CP002056">
    <property type="protein sequence ID" value="ADI28691.1"/>
    <property type="molecule type" value="Genomic_DNA"/>
</dbReference>
<evidence type="ECO:0000256" key="7">
    <source>
        <dbReference type="SAM" id="MobiDB-lite"/>
    </source>
</evidence>
<dbReference type="NCBIfam" id="TIGR03128">
    <property type="entry name" value="RuMP_HxlA"/>
    <property type="match status" value="1"/>
</dbReference>
<dbReference type="InterPro" id="IPR017553">
    <property type="entry name" value="3-hexulose-6-phosphate_synth"/>
</dbReference>
<dbReference type="AlphaFoldDB" id="D7DLK7"/>
<dbReference type="eggNOG" id="COG0269">
    <property type="taxonomic scope" value="Bacteria"/>
</dbReference>
<dbReference type="PANTHER" id="PTHR35039:SF3">
    <property type="entry name" value="3-KETO-L-GULONATE-6-PHOSPHATE DECARBOXYLASE SGBH-RELATED"/>
    <property type="match status" value="1"/>
</dbReference>
<reference evidence="11" key="1">
    <citation type="submission" date="2010-05" db="EMBL/GenBank/DDBJ databases">
        <title>Complete sequence of Methylotenera sp. 301.</title>
        <authorList>
            <person name="Lucas S."/>
            <person name="Copeland A."/>
            <person name="Lapidus A."/>
            <person name="Cheng J.-F."/>
            <person name="Bruce D."/>
            <person name="Goodwin L."/>
            <person name="Pitluck S."/>
            <person name="Clum A."/>
            <person name="Land M."/>
            <person name="Hauser L."/>
            <person name="Kyrpides N."/>
            <person name="Ivanova N."/>
            <person name="Chistoservova L."/>
            <person name="Kalyuzhnaya M."/>
            <person name="Woyke T."/>
        </authorList>
    </citation>
    <scope>NUCLEOTIDE SEQUENCE [LARGE SCALE GENOMIC DNA]</scope>
    <source>
        <strain evidence="11">301</strain>
    </source>
</reference>
<keyword evidence="8" id="KW-0812">Transmembrane</keyword>
<keyword evidence="8" id="KW-0472">Membrane</keyword>
<evidence type="ECO:0000256" key="8">
    <source>
        <dbReference type="SAM" id="Phobius"/>
    </source>
</evidence>
<feature type="region of interest" description="Disordered" evidence="7">
    <location>
        <begin position="253"/>
        <end position="296"/>
    </location>
</feature>
<dbReference type="GO" id="GO:0033982">
    <property type="term" value="F:3-dehydro-L-gulonate-6-phosphate decarboxylase activity"/>
    <property type="evidence" value="ECO:0007669"/>
    <property type="project" value="TreeGrafter"/>
</dbReference>
<gene>
    <name evidence="10" type="ordered locus">M301_0304</name>
</gene>
<evidence type="ECO:0000256" key="6">
    <source>
        <dbReference type="ARBA" id="ARBA00023277"/>
    </source>
</evidence>
<keyword evidence="11" id="KW-1185">Reference proteome</keyword>
<dbReference type="UniPathway" id="UPA00294">
    <property type="reaction ID" value="UER00434"/>
</dbReference>
<dbReference type="InterPro" id="IPR041710">
    <property type="entry name" value="HPS/KGPDC"/>
</dbReference>
<evidence type="ECO:0000256" key="4">
    <source>
        <dbReference type="ARBA" id="ARBA00012890"/>
    </source>
</evidence>
<sequence>MAQTQMALDSLDFDGTVALATKVAPHVDILEIGTPCIKHNGIKLLEVLRAKFPNNKILVDLKTMDAGFYEAEPFYKAGADICTVLGTADIGTIKGVIDVANKYGKKAQVDLINVADKKARTIEVAKLGAHIIGVHTGLDQQAAGQTPFNDLGMVAALNLGVDISVAGGVKAATTQQVKDAGATIIVAGAAIYGAADPAAAAAEITAIAHGGAASAGGAKKFLPWIIGAAVLVLLFTLLGGKKPEATEAPVVEAPAATAPAAEAAPAPAAEVTAPAEAAAPAPEAAPAAEAAPEAAK</sequence>
<dbReference type="GO" id="GO:0006207">
    <property type="term" value="P:'de novo' pyrimidine nucleobase biosynthetic process"/>
    <property type="evidence" value="ECO:0007669"/>
    <property type="project" value="InterPro"/>
</dbReference>
<dbReference type="GO" id="GO:0019647">
    <property type="term" value="P:formaldehyde assimilation via ribulose monophosphate cycle"/>
    <property type="evidence" value="ECO:0007669"/>
    <property type="project" value="UniProtKB-UniPathway"/>
</dbReference>
<feature type="domain" description="Orotidine 5'-phosphate decarboxylase" evidence="9">
    <location>
        <begin position="3"/>
        <end position="204"/>
    </location>
</feature>
<evidence type="ECO:0000313" key="10">
    <source>
        <dbReference type="EMBL" id="ADI28691.1"/>
    </source>
</evidence>
<dbReference type="Proteomes" id="UP000000383">
    <property type="component" value="Chromosome"/>
</dbReference>
<dbReference type="FunFam" id="3.20.20.70:FF:000022">
    <property type="entry name" value="3-keto-L-gulonate-6-phosphate decarboxylase UlaD"/>
    <property type="match status" value="1"/>
</dbReference>
<dbReference type="CDD" id="cd04726">
    <property type="entry name" value="KGPDC_HPS"/>
    <property type="match status" value="1"/>
</dbReference>
<keyword evidence="5" id="KW-0456">Lyase</keyword>
<protein>
    <recommendedName>
        <fullName evidence="4">3-hexulose-6-phosphate synthase</fullName>
        <ecNumber evidence="4">4.1.2.43</ecNumber>
    </recommendedName>
</protein>
<name>D7DLK7_METV0</name>
<dbReference type="HOGENOM" id="CLU_081825_1_0_4"/>
<feature type="transmembrane region" description="Helical" evidence="8">
    <location>
        <begin position="221"/>
        <end position="239"/>
    </location>
</feature>
<comment type="catalytic activity">
    <reaction evidence="1">
        <text>D-ribulose 5-phosphate + formaldehyde = D-arabino-hex-3-ulose 6-phosphate</text>
        <dbReference type="Rhea" id="RHEA:25201"/>
        <dbReference type="ChEBI" id="CHEBI:16842"/>
        <dbReference type="ChEBI" id="CHEBI:58121"/>
        <dbReference type="ChEBI" id="CHEBI:58542"/>
        <dbReference type="EC" id="4.1.2.43"/>
    </reaction>
</comment>
<accession>D7DLK7</accession>
<comment type="pathway">
    <text evidence="2">One-carbon metabolism; formaldehyde assimilation via RuMP pathway; D-fructose 6-phosphate from D-ribulose 5-phosphate and formaldehyde: step 1/2.</text>
</comment>
<keyword evidence="6" id="KW-0119">Carbohydrate metabolism</keyword>
<organism evidence="10 11">
    <name type="scientific">Methylotenera versatilis (strain 301)</name>
    <dbReference type="NCBI Taxonomy" id="666681"/>
    <lineage>
        <taxon>Bacteria</taxon>
        <taxon>Pseudomonadati</taxon>
        <taxon>Pseudomonadota</taxon>
        <taxon>Betaproteobacteria</taxon>
        <taxon>Nitrosomonadales</taxon>
        <taxon>Methylophilaceae</taxon>
        <taxon>Methylotenera</taxon>
    </lineage>
</organism>
<dbReference type="InterPro" id="IPR011060">
    <property type="entry name" value="RibuloseP-bd_barrel"/>
</dbReference>
<dbReference type="InterPro" id="IPR001754">
    <property type="entry name" value="OMPdeCOase_dom"/>
</dbReference>
<dbReference type="OrthoDB" id="43475at2"/>
<evidence type="ECO:0000256" key="3">
    <source>
        <dbReference type="ARBA" id="ARBA00006350"/>
    </source>
</evidence>
<dbReference type="PANTHER" id="PTHR35039">
    <property type="entry name" value="3-KETO-L-GULONATE-6-PHOSPHATE DECARBOXYLASE SGBH-RELATED"/>
    <property type="match status" value="1"/>
</dbReference>
<dbReference type="SMART" id="SM00934">
    <property type="entry name" value="OMPdecase"/>
    <property type="match status" value="1"/>
</dbReference>
<reference evidence="10 11" key="2">
    <citation type="journal article" date="2011" name="J. Bacteriol.">
        <title>Genomes of three methylotrophs from a single niche uncover genetic and metabolic divergence of Methylophilaceae.</title>
        <authorList>
            <person name="Lapidus A."/>
            <person name="Clum A."/>
            <person name="Labutti K."/>
            <person name="Kaluzhnaya M.G."/>
            <person name="Lim S."/>
            <person name="Beck D.A."/>
            <person name="Glavina Del Rio T."/>
            <person name="Nolan M."/>
            <person name="Mavromatis K."/>
            <person name="Huntemann M."/>
            <person name="Lucas S."/>
            <person name="Lidstrom M.E."/>
            <person name="Ivanova N."/>
            <person name="Chistoserdova L."/>
        </authorList>
    </citation>
    <scope>NUCLEOTIDE SEQUENCE [LARGE SCALE GENOMIC DNA]</scope>
    <source>
        <strain evidence="10 11">301</strain>
    </source>
</reference>
<evidence type="ECO:0000256" key="2">
    <source>
        <dbReference type="ARBA" id="ARBA00005014"/>
    </source>
</evidence>